<dbReference type="AlphaFoldDB" id="A0A812RGC9"/>
<keyword evidence="2" id="KW-1185">Reference proteome</keyword>
<protein>
    <submittedName>
        <fullName evidence="1">Uncharacterized protein</fullName>
    </submittedName>
</protein>
<organism evidence="1 2">
    <name type="scientific">Symbiodinium natans</name>
    <dbReference type="NCBI Taxonomy" id="878477"/>
    <lineage>
        <taxon>Eukaryota</taxon>
        <taxon>Sar</taxon>
        <taxon>Alveolata</taxon>
        <taxon>Dinophyceae</taxon>
        <taxon>Suessiales</taxon>
        <taxon>Symbiodiniaceae</taxon>
        <taxon>Symbiodinium</taxon>
    </lineage>
</organism>
<gene>
    <name evidence="1" type="ORF">SNAT2548_LOCUS23927</name>
</gene>
<accession>A0A812RGC9</accession>
<evidence type="ECO:0000313" key="2">
    <source>
        <dbReference type="Proteomes" id="UP000604046"/>
    </source>
</evidence>
<name>A0A812RGC9_9DINO</name>
<dbReference type="Proteomes" id="UP000604046">
    <property type="component" value="Unassembled WGS sequence"/>
</dbReference>
<dbReference type="EMBL" id="CAJNDS010002339">
    <property type="protein sequence ID" value="CAE7440341.1"/>
    <property type="molecule type" value="Genomic_DNA"/>
</dbReference>
<reference evidence="1" key="1">
    <citation type="submission" date="2021-02" db="EMBL/GenBank/DDBJ databases">
        <authorList>
            <person name="Dougan E. K."/>
            <person name="Rhodes N."/>
            <person name="Thang M."/>
            <person name="Chan C."/>
        </authorList>
    </citation>
    <scope>NUCLEOTIDE SEQUENCE</scope>
</reference>
<dbReference type="OrthoDB" id="406355at2759"/>
<comment type="caution">
    <text evidence="1">The sequence shown here is derived from an EMBL/GenBank/DDBJ whole genome shotgun (WGS) entry which is preliminary data.</text>
</comment>
<sequence>MGDHFGIYDMFSAVYNFIACGPCERVDAGEIDFGDQEGMAKVFEVPSCLEKLGDVTQRRKFPWQVMPKISEYFDVLDFSHFRVTCRELSSTKVFVEHMAAVTQRRPDTYLACHHLRGDVLPEGTDLYQSLVYPHLGKVKLFRMESLDGYREMQIDEQLRASCEGFRSLFHPAALGHWWQANPRAVRAVMDAVATLAQHAEHAEHSSGLWQLTFDVMLLCFTCIHDTDFKAQCAEQVLTWLAMDCFSNDADYFYGCRCLVYCQPFPHLYDMHSNVLQRIVCNTRRAKQGVRCYTRQTAQTAMHMWKLGHTWWAFYVFDHIDAALEDSVMKNMKNMWNWASASAMSAV</sequence>
<evidence type="ECO:0000313" key="1">
    <source>
        <dbReference type="EMBL" id="CAE7440341.1"/>
    </source>
</evidence>
<proteinExistence type="predicted"/>